<name>W0DRC2_9GAMM</name>
<dbReference type="CDD" id="cd00009">
    <property type="entry name" value="AAA"/>
    <property type="match status" value="1"/>
</dbReference>
<keyword evidence="4" id="KW-0238">DNA-binding</keyword>
<dbReference type="InterPro" id="IPR002197">
    <property type="entry name" value="HTH_Fis"/>
</dbReference>
<protein>
    <submittedName>
        <fullName evidence="7">ATPase AAA</fullName>
    </submittedName>
</protein>
<dbReference type="Gene3D" id="1.10.10.60">
    <property type="entry name" value="Homeodomain-like"/>
    <property type="match status" value="1"/>
</dbReference>
<evidence type="ECO:0000256" key="4">
    <source>
        <dbReference type="ARBA" id="ARBA00023125"/>
    </source>
</evidence>
<keyword evidence="2" id="KW-0067">ATP-binding</keyword>
<keyword evidence="8" id="KW-1185">Reference proteome</keyword>
<dbReference type="Pfam" id="PF02954">
    <property type="entry name" value="HTH_8"/>
    <property type="match status" value="1"/>
</dbReference>
<reference evidence="7 8" key="1">
    <citation type="submission" date="2013-12" db="EMBL/GenBank/DDBJ databases">
        <authorList>
            <consortium name="DOE Joint Genome Institute"/>
            <person name="Muyzer G."/>
            <person name="Huntemann M."/>
            <person name="Han J."/>
            <person name="Chen A."/>
            <person name="Kyrpides N."/>
            <person name="Mavromatis K."/>
            <person name="Markowitz V."/>
            <person name="Palaniappan K."/>
            <person name="Ivanova N."/>
            <person name="Schaumberg A."/>
            <person name="Pati A."/>
            <person name="Liolios K."/>
            <person name="Nordberg H.P."/>
            <person name="Cantor M.N."/>
            <person name="Hua S.X."/>
            <person name="Woyke T."/>
        </authorList>
    </citation>
    <scope>NUCLEOTIDE SEQUENCE [LARGE SCALE GENOMIC DNA]</scope>
    <source>
        <strain evidence="7 8">ARh 1</strain>
    </source>
</reference>
<dbReference type="Gene3D" id="3.40.50.300">
    <property type="entry name" value="P-loop containing nucleotide triphosphate hydrolases"/>
    <property type="match status" value="1"/>
</dbReference>
<dbReference type="SUPFAM" id="SSF46689">
    <property type="entry name" value="Homeodomain-like"/>
    <property type="match status" value="1"/>
</dbReference>
<dbReference type="InterPro" id="IPR027417">
    <property type="entry name" value="P-loop_NTPase"/>
</dbReference>
<sequence>MQANPILGESPELQAVLRAAQLVAKADCPVLILGESGTGKEELARRLHRFSPRADGPFVAVNCGALPAELAESELFGHRRGAFTGADRDHPGFVGAAENGTLFLDEIGDLPLSLQPKLLRFLELGERQALGEPRARSANVRVLAATHRDLHDAVDQGLFRRDLFYRLHVVPLELPPLRLRGNDVLLLADQFLAEFASTHHAVPPRLDRAARQALRSYSWPGNVRELRHLCERLVLLLPGQLLGPENLGLRTGRSAAVDVGAPASGLVELPAEGLEFEALEHDLLRQAMARARGCKARAARLLGLSRNTLLYRLKKHAIEG</sequence>
<dbReference type="PROSITE" id="PS00676">
    <property type="entry name" value="SIGMA54_INTERACT_2"/>
    <property type="match status" value="1"/>
</dbReference>
<feature type="domain" description="Sigma-54 factor interaction" evidence="6">
    <location>
        <begin position="6"/>
        <end position="235"/>
    </location>
</feature>
<dbReference type="InterPro" id="IPR025662">
    <property type="entry name" value="Sigma_54_int_dom_ATP-bd_1"/>
</dbReference>
<dbReference type="InterPro" id="IPR025943">
    <property type="entry name" value="Sigma_54_int_dom_ATP-bd_2"/>
</dbReference>
<accession>W0DRC2</accession>
<dbReference type="Pfam" id="PF00158">
    <property type="entry name" value="Sigma54_activat"/>
    <property type="match status" value="1"/>
</dbReference>
<dbReference type="SMART" id="SM00382">
    <property type="entry name" value="AAA"/>
    <property type="match status" value="1"/>
</dbReference>
<keyword evidence="5" id="KW-0804">Transcription</keyword>
<organism evidence="7 8">
    <name type="scientific">Thioalkalivibrio paradoxus ARh 1</name>
    <dbReference type="NCBI Taxonomy" id="713585"/>
    <lineage>
        <taxon>Bacteria</taxon>
        <taxon>Pseudomonadati</taxon>
        <taxon>Pseudomonadota</taxon>
        <taxon>Gammaproteobacteria</taxon>
        <taxon>Chromatiales</taxon>
        <taxon>Ectothiorhodospiraceae</taxon>
        <taxon>Thioalkalivibrio</taxon>
    </lineage>
</organism>
<dbReference type="PRINTS" id="PR01590">
    <property type="entry name" value="HTHFIS"/>
</dbReference>
<dbReference type="GO" id="GO:0005524">
    <property type="term" value="F:ATP binding"/>
    <property type="evidence" value="ECO:0007669"/>
    <property type="project" value="UniProtKB-KW"/>
</dbReference>
<dbReference type="InterPro" id="IPR058031">
    <property type="entry name" value="AAA_lid_NorR"/>
</dbReference>
<gene>
    <name evidence="7" type="ORF">THITH_15260</name>
</gene>
<dbReference type="STRING" id="713585.THITH_15260"/>
<dbReference type="HOGENOM" id="CLU_000445_0_7_6"/>
<dbReference type="Proteomes" id="UP000005289">
    <property type="component" value="Chromosome"/>
</dbReference>
<dbReference type="InterPro" id="IPR003593">
    <property type="entry name" value="AAA+_ATPase"/>
</dbReference>
<dbReference type="PANTHER" id="PTHR32071">
    <property type="entry name" value="TRANSCRIPTIONAL REGULATORY PROTEIN"/>
    <property type="match status" value="1"/>
</dbReference>
<dbReference type="EMBL" id="CP007029">
    <property type="protein sequence ID" value="AHE99410.1"/>
    <property type="molecule type" value="Genomic_DNA"/>
</dbReference>
<dbReference type="KEGG" id="tti:THITH_15260"/>
<evidence type="ECO:0000256" key="2">
    <source>
        <dbReference type="ARBA" id="ARBA00022840"/>
    </source>
</evidence>
<dbReference type="Pfam" id="PF25601">
    <property type="entry name" value="AAA_lid_14"/>
    <property type="match status" value="1"/>
</dbReference>
<dbReference type="InterPro" id="IPR009057">
    <property type="entry name" value="Homeodomain-like_sf"/>
</dbReference>
<evidence type="ECO:0000256" key="5">
    <source>
        <dbReference type="ARBA" id="ARBA00023163"/>
    </source>
</evidence>
<evidence type="ECO:0000256" key="1">
    <source>
        <dbReference type="ARBA" id="ARBA00022741"/>
    </source>
</evidence>
<dbReference type="AlphaFoldDB" id="W0DRC2"/>
<dbReference type="InterPro" id="IPR025944">
    <property type="entry name" value="Sigma_54_int_dom_CS"/>
</dbReference>
<evidence type="ECO:0000313" key="7">
    <source>
        <dbReference type="EMBL" id="AHE99410.1"/>
    </source>
</evidence>
<dbReference type="InterPro" id="IPR002078">
    <property type="entry name" value="Sigma_54_int"/>
</dbReference>
<dbReference type="PANTHER" id="PTHR32071:SF81">
    <property type="entry name" value="PROPIONATE CATABOLISM OPERON REGULATORY PROTEIN"/>
    <property type="match status" value="1"/>
</dbReference>
<dbReference type="SUPFAM" id="SSF52540">
    <property type="entry name" value="P-loop containing nucleoside triphosphate hydrolases"/>
    <property type="match status" value="1"/>
</dbReference>
<dbReference type="PROSITE" id="PS50045">
    <property type="entry name" value="SIGMA54_INTERACT_4"/>
    <property type="match status" value="1"/>
</dbReference>
<evidence type="ECO:0000259" key="6">
    <source>
        <dbReference type="PROSITE" id="PS50045"/>
    </source>
</evidence>
<dbReference type="GO" id="GO:0006355">
    <property type="term" value="P:regulation of DNA-templated transcription"/>
    <property type="evidence" value="ECO:0007669"/>
    <property type="project" value="InterPro"/>
</dbReference>
<keyword evidence="3" id="KW-0805">Transcription regulation</keyword>
<dbReference type="RefSeq" id="WP_006747033.1">
    <property type="nucleotide sequence ID" value="NZ_CP007029.1"/>
</dbReference>
<evidence type="ECO:0000256" key="3">
    <source>
        <dbReference type="ARBA" id="ARBA00023015"/>
    </source>
</evidence>
<evidence type="ECO:0000313" key="8">
    <source>
        <dbReference type="Proteomes" id="UP000005289"/>
    </source>
</evidence>
<dbReference type="PROSITE" id="PS00675">
    <property type="entry name" value="SIGMA54_INTERACT_1"/>
    <property type="match status" value="1"/>
</dbReference>
<dbReference type="PROSITE" id="PS00688">
    <property type="entry name" value="SIGMA54_INTERACT_3"/>
    <property type="match status" value="1"/>
</dbReference>
<dbReference type="FunFam" id="3.40.50.300:FF:000006">
    <property type="entry name" value="DNA-binding transcriptional regulator NtrC"/>
    <property type="match status" value="1"/>
</dbReference>
<dbReference type="Gene3D" id="1.10.8.60">
    <property type="match status" value="1"/>
</dbReference>
<dbReference type="GO" id="GO:0043565">
    <property type="term" value="F:sequence-specific DNA binding"/>
    <property type="evidence" value="ECO:0007669"/>
    <property type="project" value="InterPro"/>
</dbReference>
<proteinExistence type="predicted"/>
<keyword evidence="1" id="KW-0547">Nucleotide-binding</keyword>
<dbReference type="OrthoDB" id="9804019at2"/>